<keyword evidence="2" id="KW-1185">Reference proteome</keyword>
<name>A0A5S9BZ16_9CAUD</name>
<dbReference type="KEGG" id="vg:55802915"/>
<dbReference type="RefSeq" id="YP_009873794.1">
    <property type="nucleotide sequence ID" value="NC_049340.1"/>
</dbReference>
<protein>
    <submittedName>
        <fullName evidence="1">Uncharacterized protein</fullName>
    </submittedName>
</protein>
<sequence>MKPLYESITEIFSINNDLLLIECALSSVSSTTQVNESYNVELTVEQIVEILESAEPTLVYENIKARAPKLKGKAEKARKNKAKLMSAVMKNKEVQNAVTKLRTLIGRVAKSMSSETGVSAKQVTKALDSKLKI</sequence>
<evidence type="ECO:0000313" key="2">
    <source>
        <dbReference type="Proteomes" id="UP000422648"/>
    </source>
</evidence>
<dbReference type="GeneID" id="55802915"/>
<organism evidence="1 2">
    <name type="scientific">Tenacibaculum phage PTm1</name>
    <dbReference type="NCBI Taxonomy" id="2547425"/>
    <lineage>
        <taxon>Viruses</taxon>
        <taxon>Duplodnaviria</taxon>
        <taxon>Heunggongvirae</taxon>
        <taxon>Uroviricota</taxon>
        <taxon>Caudoviricetes</taxon>
        <taxon>Shirahamavirus</taxon>
        <taxon>Shirahamavirus PTm1</taxon>
    </lineage>
</organism>
<evidence type="ECO:0000313" key="1">
    <source>
        <dbReference type="EMBL" id="BBI90502.1"/>
    </source>
</evidence>
<proteinExistence type="predicted"/>
<dbReference type="EMBL" id="AP019524">
    <property type="protein sequence ID" value="BBI90502.1"/>
    <property type="molecule type" value="Genomic_DNA"/>
</dbReference>
<reference evidence="1 2" key="1">
    <citation type="journal article" date="2019" name="Arch. Virol.">
        <title>A novel jumbo Tenacibaculum maritimum lytic phage with head-fiber-like appendages.</title>
        <authorList>
            <person name="Kawato Y."/>
            <person name="Istiqomah I."/>
            <person name="Gaafar A.Y."/>
            <person name="Hanaoka M."/>
            <person name="Ishimaru K."/>
            <person name="Yasuike M."/>
            <person name="Nishiki I."/>
            <person name="Nakamura Y."/>
            <person name="Fujiwara A."/>
            <person name="Nakai T."/>
        </authorList>
    </citation>
    <scope>NUCLEOTIDE SEQUENCE [LARGE SCALE GENOMIC DNA]</scope>
    <source>
        <strain evidence="1 2">PTm1</strain>
    </source>
</reference>
<dbReference type="Proteomes" id="UP000422648">
    <property type="component" value="Segment"/>
</dbReference>
<accession>A0A5S9BZ16</accession>